<sequence length="677" mass="76895">MTKNRPDRRTCEFTLSADEYDGDGPCLVGAKSLREDADWTCPRPKHHDDRCLFHLSPEERRELEIDDEAVRDRFLEELRQSHDGVDEALRRKQFVGATFGDLDLRNVDIDSEDNHPIDLRHAEIRGELTLRRGELYDPIYFAGAVFHGPVTFKFAVFGDNTAFEYAHFADRVDFGQATFQSGIDFLKTEFSKSVSFEEATFEREQTFFIDTKFNADYEKDAIVNFEKVTFERDAYFSGSAFRARTSFEKARFKEEAVFKMLSDEEVSQYNQAAFHDEQNLERRKTTFTRYSNFERCTFHADAYFNDILFESDASFEESTFRNRANFKQVTFDESADFSKADFESNASFYDARFEESATFWDAVFGRKVFVDDATFGSRAKFKDVVFEGKVTFNDASFGQTATFEAAIFERTATFAETSFERPPTFETTTFRRTVNFTEYDVTTGGTVNLREATIASGTIQRPPEGVVFDVSDGTLGDVAISSRRNSAERVNSCGGEGSVFRQFECVNTSFDGFDFAEYRDELELADWNLHSTVGDSDPRASDLEATYLKAKNGANAVGDSTAASKFFQKEMRYRGKAHRERDSWLNYVRNRLLGLTSSYGESPWKTVAASLVVVAAFTVVYIVTSILDDSEIPSRGDPNAAESATAFDSTGVRSRRQYSGPPRPTRRSGRRPSTPSS</sequence>
<organism evidence="2 3">
    <name type="scientific">Halorussus caseinilyticus</name>
    <dbReference type="NCBI Taxonomy" id="3034025"/>
    <lineage>
        <taxon>Archaea</taxon>
        <taxon>Methanobacteriati</taxon>
        <taxon>Methanobacteriota</taxon>
        <taxon>Stenosarchaea group</taxon>
        <taxon>Halobacteria</taxon>
        <taxon>Halobacteriales</taxon>
        <taxon>Haladaptataceae</taxon>
        <taxon>Halorussus</taxon>
    </lineage>
</organism>
<evidence type="ECO:0000313" key="3">
    <source>
        <dbReference type="Proteomes" id="UP001596407"/>
    </source>
</evidence>
<gene>
    <name evidence="2" type="ORF">ACFQJ6_01115</name>
</gene>
<name>A0ABD5WGR4_9EURY</name>
<dbReference type="AlphaFoldDB" id="A0ABD5WGR4"/>
<evidence type="ECO:0000313" key="2">
    <source>
        <dbReference type="EMBL" id="MFC7078935.1"/>
    </source>
</evidence>
<evidence type="ECO:0000256" key="1">
    <source>
        <dbReference type="SAM" id="MobiDB-lite"/>
    </source>
</evidence>
<dbReference type="EMBL" id="JBHSZH010000001">
    <property type="protein sequence ID" value="MFC7078935.1"/>
    <property type="molecule type" value="Genomic_DNA"/>
</dbReference>
<reference evidence="2 3" key="1">
    <citation type="journal article" date="2019" name="Int. J. Syst. Evol. Microbiol.">
        <title>The Global Catalogue of Microorganisms (GCM) 10K type strain sequencing project: providing services to taxonomists for standard genome sequencing and annotation.</title>
        <authorList>
            <consortium name="The Broad Institute Genomics Platform"/>
            <consortium name="The Broad Institute Genome Sequencing Center for Infectious Disease"/>
            <person name="Wu L."/>
            <person name="Ma J."/>
        </authorList>
    </citation>
    <scope>NUCLEOTIDE SEQUENCE [LARGE SCALE GENOMIC DNA]</scope>
    <source>
        <strain evidence="2 3">DT72</strain>
    </source>
</reference>
<dbReference type="Proteomes" id="UP001596407">
    <property type="component" value="Unassembled WGS sequence"/>
</dbReference>
<dbReference type="Pfam" id="PF13576">
    <property type="entry name" value="Pentapeptide_3"/>
    <property type="match status" value="2"/>
</dbReference>
<proteinExistence type="predicted"/>
<dbReference type="RefSeq" id="WP_382208483.1">
    <property type="nucleotide sequence ID" value="NZ_JBHSZH010000001.1"/>
</dbReference>
<comment type="caution">
    <text evidence="2">The sequence shown here is derived from an EMBL/GenBank/DDBJ whole genome shotgun (WGS) entry which is preliminary data.</text>
</comment>
<accession>A0ABD5WGR4</accession>
<feature type="region of interest" description="Disordered" evidence="1">
    <location>
        <begin position="632"/>
        <end position="677"/>
    </location>
</feature>
<dbReference type="InterPro" id="IPR001646">
    <property type="entry name" value="5peptide_repeat"/>
</dbReference>
<keyword evidence="3" id="KW-1185">Reference proteome</keyword>
<protein>
    <submittedName>
        <fullName evidence="2">Pentapeptide repeat-containing protein</fullName>
    </submittedName>
</protein>